<dbReference type="Pfam" id="PF04752">
    <property type="entry name" value="ChaC"/>
    <property type="match status" value="1"/>
</dbReference>
<keyword evidence="1" id="KW-0456">Lyase</keyword>
<dbReference type="GO" id="GO:0061928">
    <property type="term" value="F:glutathione specific gamma-glutamylcyclotransferase activity"/>
    <property type="evidence" value="ECO:0007669"/>
    <property type="project" value="InterPro"/>
</dbReference>
<organism evidence="2 3">
    <name type="scientific">Oesophagostomum dentatum</name>
    <name type="common">Nodular worm</name>
    <dbReference type="NCBI Taxonomy" id="61180"/>
    <lineage>
        <taxon>Eukaryota</taxon>
        <taxon>Metazoa</taxon>
        <taxon>Ecdysozoa</taxon>
        <taxon>Nematoda</taxon>
        <taxon>Chromadorea</taxon>
        <taxon>Rhabditida</taxon>
        <taxon>Rhabditina</taxon>
        <taxon>Rhabditomorpha</taxon>
        <taxon>Strongyloidea</taxon>
        <taxon>Strongylidae</taxon>
        <taxon>Oesophagostomum</taxon>
    </lineage>
</organism>
<dbReference type="OrthoDB" id="1933483at2759"/>
<sequence>MAGRSDEPRDALARILSEYVLKLAEHVRLLFPEDQDEHLFELEQRIRRLVTAYA</sequence>
<dbReference type="GO" id="GO:0006751">
    <property type="term" value="P:glutathione catabolic process"/>
    <property type="evidence" value="ECO:0007669"/>
    <property type="project" value="InterPro"/>
</dbReference>
<protein>
    <submittedName>
        <fullName evidence="2">Uncharacterized protein</fullName>
    </submittedName>
</protein>
<dbReference type="Proteomes" id="UP000053660">
    <property type="component" value="Unassembled WGS sequence"/>
</dbReference>
<keyword evidence="3" id="KW-1185">Reference proteome</keyword>
<name>A0A0B1RXR7_OESDE</name>
<proteinExistence type="predicted"/>
<gene>
    <name evidence="2" type="ORF">OESDEN_22517</name>
</gene>
<accession>A0A0B1RXR7</accession>
<evidence type="ECO:0000256" key="1">
    <source>
        <dbReference type="ARBA" id="ARBA00023239"/>
    </source>
</evidence>
<reference evidence="2 3" key="1">
    <citation type="submission" date="2014-03" db="EMBL/GenBank/DDBJ databases">
        <title>Draft genome of the hookworm Oesophagostomum dentatum.</title>
        <authorList>
            <person name="Mitreva M."/>
        </authorList>
    </citation>
    <scope>NUCLEOTIDE SEQUENCE [LARGE SCALE GENOMIC DNA]</scope>
    <source>
        <strain evidence="2 3">OD-Hann</strain>
    </source>
</reference>
<evidence type="ECO:0000313" key="2">
    <source>
        <dbReference type="EMBL" id="KHJ77863.1"/>
    </source>
</evidence>
<dbReference type="InterPro" id="IPR006840">
    <property type="entry name" value="ChaC"/>
</dbReference>
<dbReference type="AlphaFoldDB" id="A0A0B1RXR7"/>
<dbReference type="EMBL" id="KN610343">
    <property type="protein sequence ID" value="KHJ77863.1"/>
    <property type="molecule type" value="Genomic_DNA"/>
</dbReference>
<evidence type="ECO:0000313" key="3">
    <source>
        <dbReference type="Proteomes" id="UP000053660"/>
    </source>
</evidence>